<comment type="function">
    <text evidence="3">Inhibits all the catalytic activities of DNA gyrase by preventing its interaction with DNA. Acts by binding directly to the C-terminal domain of GyrB, which probably disrupts DNA binding by the gyrase.</text>
</comment>
<dbReference type="InterPro" id="IPR013088">
    <property type="entry name" value="Znf_NHR/GATA"/>
</dbReference>
<sequence>MSSAKPPRALPPCPICGKPAKPETKPFCSQRCADIDLGRWLGERYVIPGPEDEERPFPLDPNDPERSR</sequence>
<reference evidence="5" key="2">
    <citation type="submission" date="2021-09" db="EMBL/GenBank/DDBJ databases">
        <authorList>
            <person name="Gilroy R."/>
        </authorList>
    </citation>
    <scope>NUCLEOTIDE SEQUENCE</scope>
    <source>
        <strain evidence="5">316</strain>
    </source>
</reference>
<gene>
    <name evidence="3 5" type="primary">yacG</name>
    <name evidence="5" type="ORF">K8W01_06730</name>
</gene>
<reference evidence="5" key="1">
    <citation type="journal article" date="2021" name="PeerJ">
        <title>Extensive microbial diversity within the chicken gut microbiome revealed by metagenomics and culture.</title>
        <authorList>
            <person name="Gilroy R."/>
            <person name="Ravi A."/>
            <person name="Getino M."/>
            <person name="Pursley I."/>
            <person name="Horton D.L."/>
            <person name="Alikhan N.F."/>
            <person name="Baker D."/>
            <person name="Gharbi K."/>
            <person name="Hall N."/>
            <person name="Watson M."/>
            <person name="Adriaenssens E.M."/>
            <person name="Foster-Nyarko E."/>
            <person name="Jarju S."/>
            <person name="Secka A."/>
            <person name="Antonio M."/>
            <person name="Oren A."/>
            <person name="Chaudhuri R.R."/>
            <person name="La Ragione R."/>
            <person name="Hildebrand F."/>
            <person name="Pallen M.J."/>
        </authorList>
    </citation>
    <scope>NUCLEOTIDE SEQUENCE</scope>
    <source>
        <strain evidence="5">316</strain>
    </source>
</reference>
<proteinExistence type="inferred from homology"/>
<feature type="binding site" evidence="3">
    <location>
        <position position="13"/>
    </location>
    <ligand>
        <name>Zn(2+)</name>
        <dbReference type="ChEBI" id="CHEBI:29105"/>
    </ligand>
</feature>
<evidence type="ECO:0000256" key="2">
    <source>
        <dbReference type="ARBA" id="ARBA00022833"/>
    </source>
</evidence>
<comment type="similarity">
    <text evidence="3">Belongs to the DNA gyrase inhibitor YacG family.</text>
</comment>
<dbReference type="HAMAP" id="MF_00649">
    <property type="entry name" value="DNA_gyrase_inhibitor_YacG"/>
    <property type="match status" value="1"/>
</dbReference>
<dbReference type="EMBL" id="DYYG01000018">
    <property type="protein sequence ID" value="HJE23339.1"/>
    <property type="molecule type" value="Genomic_DNA"/>
</dbReference>
<dbReference type="GO" id="GO:0008270">
    <property type="term" value="F:zinc ion binding"/>
    <property type="evidence" value="ECO:0007669"/>
    <property type="project" value="UniProtKB-UniRule"/>
</dbReference>
<dbReference type="SUPFAM" id="SSF57716">
    <property type="entry name" value="Glucocorticoid receptor-like (DNA-binding domain)"/>
    <property type="match status" value="1"/>
</dbReference>
<dbReference type="PANTHER" id="PTHR36150:SF1">
    <property type="entry name" value="DNA GYRASE INHIBITOR YACG"/>
    <property type="match status" value="1"/>
</dbReference>
<dbReference type="Pfam" id="PF03884">
    <property type="entry name" value="YacG"/>
    <property type="match status" value="1"/>
</dbReference>
<comment type="subunit">
    <text evidence="3">Interacts with GyrB.</text>
</comment>
<feature type="binding site" evidence="3">
    <location>
        <position position="16"/>
    </location>
    <ligand>
        <name>Zn(2+)</name>
        <dbReference type="ChEBI" id="CHEBI:29105"/>
    </ligand>
</feature>
<feature type="region of interest" description="Disordered" evidence="4">
    <location>
        <begin position="46"/>
        <end position="68"/>
    </location>
</feature>
<feature type="binding site" evidence="3">
    <location>
        <position position="28"/>
    </location>
    <ligand>
        <name>Zn(2+)</name>
        <dbReference type="ChEBI" id="CHEBI:29105"/>
    </ligand>
</feature>
<dbReference type="AlphaFoldDB" id="A0A921E0U5"/>
<accession>A0A921E0U5</accession>
<keyword evidence="1 3" id="KW-0479">Metal-binding</keyword>
<keyword evidence="2 3" id="KW-0862">Zinc</keyword>
<evidence type="ECO:0000313" key="5">
    <source>
        <dbReference type="EMBL" id="HJE23339.1"/>
    </source>
</evidence>
<dbReference type="GO" id="GO:0008657">
    <property type="term" value="F:DNA topoisomerase type II (double strand cut, ATP-hydrolyzing) inhibitor activity"/>
    <property type="evidence" value="ECO:0007669"/>
    <property type="project" value="UniProtKB-UniRule"/>
</dbReference>
<dbReference type="PANTHER" id="PTHR36150">
    <property type="entry name" value="DNA GYRASE INHIBITOR YACG"/>
    <property type="match status" value="1"/>
</dbReference>
<evidence type="ECO:0000256" key="4">
    <source>
        <dbReference type="SAM" id="MobiDB-lite"/>
    </source>
</evidence>
<comment type="caution">
    <text evidence="5">The sequence shown here is derived from an EMBL/GenBank/DDBJ whole genome shotgun (WGS) entry which is preliminary data.</text>
</comment>
<comment type="cofactor">
    <cofactor evidence="3">
        <name>Zn(2+)</name>
        <dbReference type="ChEBI" id="CHEBI:29105"/>
    </cofactor>
    <text evidence="3">Binds 1 zinc ion.</text>
</comment>
<dbReference type="GO" id="GO:0006355">
    <property type="term" value="P:regulation of DNA-templated transcription"/>
    <property type="evidence" value="ECO:0007669"/>
    <property type="project" value="InterPro"/>
</dbReference>
<dbReference type="Gene3D" id="3.30.50.10">
    <property type="entry name" value="Erythroid Transcription Factor GATA-1, subunit A"/>
    <property type="match status" value="1"/>
</dbReference>
<organism evidence="5 6">
    <name type="scientific">Methylorubrum populi</name>
    <dbReference type="NCBI Taxonomy" id="223967"/>
    <lineage>
        <taxon>Bacteria</taxon>
        <taxon>Pseudomonadati</taxon>
        <taxon>Pseudomonadota</taxon>
        <taxon>Alphaproteobacteria</taxon>
        <taxon>Hyphomicrobiales</taxon>
        <taxon>Methylobacteriaceae</taxon>
        <taxon>Methylorubrum</taxon>
    </lineage>
</organism>
<feature type="binding site" evidence="3">
    <location>
        <position position="32"/>
    </location>
    <ligand>
        <name>Zn(2+)</name>
        <dbReference type="ChEBI" id="CHEBI:29105"/>
    </ligand>
</feature>
<dbReference type="InterPro" id="IPR005584">
    <property type="entry name" value="DNA_gyrase_inhibitor_YacG"/>
</dbReference>
<name>A0A921E0U5_9HYPH</name>
<evidence type="ECO:0000313" key="6">
    <source>
        <dbReference type="Proteomes" id="UP000742631"/>
    </source>
</evidence>
<evidence type="ECO:0000256" key="1">
    <source>
        <dbReference type="ARBA" id="ARBA00022723"/>
    </source>
</evidence>
<evidence type="ECO:0000256" key="3">
    <source>
        <dbReference type="HAMAP-Rule" id="MF_00649"/>
    </source>
</evidence>
<dbReference type="Proteomes" id="UP000742631">
    <property type="component" value="Unassembled WGS sequence"/>
</dbReference>
<protein>
    <recommendedName>
        <fullName evidence="3">DNA gyrase inhibitor YacG</fullName>
    </recommendedName>
</protein>